<dbReference type="SMART" id="SM00855">
    <property type="entry name" value="PGAM"/>
    <property type="match status" value="1"/>
</dbReference>
<keyword evidence="1" id="KW-1133">Transmembrane helix</keyword>
<dbReference type="AlphaFoldDB" id="A0A6A6TG92"/>
<dbReference type="EMBL" id="MU004323">
    <property type="protein sequence ID" value="KAF2657644.1"/>
    <property type="molecule type" value="Genomic_DNA"/>
</dbReference>
<dbReference type="Proteomes" id="UP000799324">
    <property type="component" value="Unassembled WGS sequence"/>
</dbReference>
<dbReference type="InterPro" id="IPR051710">
    <property type="entry name" value="Phosphatase_SH3-domain"/>
</dbReference>
<protein>
    <submittedName>
        <fullName evidence="2">Phosphoglycerate mutase-like protein</fullName>
    </submittedName>
</protein>
<dbReference type="OrthoDB" id="414418at2759"/>
<name>A0A6A6TG92_9PLEO</name>
<evidence type="ECO:0000256" key="1">
    <source>
        <dbReference type="SAM" id="Phobius"/>
    </source>
</evidence>
<feature type="transmembrane region" description="Helical" evidence="1">
    <location>
        <begin position="334"/>
        <end position="354"/>
    </location>
</feature>
<feature type="transmembrane region" description="Helical" evidence="1">
    <location>
        <begin position="374"/>
        <end position="393"/>
    </location>
</feature>
<dbReference type="PANTHER" id="PTHR16469:SF27">
    <property type="entry name" value="UBIQUITIN-ASSOCIATED AND SH3 DOMAIN-CONTAINING BA-RELATED"/>
    <property type="match status" value="1"/>
</dbReference>
<proteinExistence type="predicted"/>
<dbReference type="InterPro" id="IPR029033">
    <property type="entry name" value="His_PPase_superfam"/>
</dbReference>
<gene>
    <name evidence="2" type="ORF">K491DRAFT_777037</name>
</gene>
<keyword evidence="1" id="KW-0812">Transmembrane</keyword>
<dbReference type="SUPFAM" id="SSF53254">
    <property type="entry name" value="Phosphoglycerate mutase-like"/>
    <property type="match status" value="1"/>
</dbReference>
<dbReference type="Gene3D" id="3.40.50.1240">
    <property type="entry name" value="Phosphoglycerate mutase-like"/>
    <property type="match status" value="1"/>
</dbReference>
<dbReference type="PANTHER" id="PTHR16469">
    <property type="entry name" value="UBIQUITIN-ASSOCIATED AND SH3 DOMAIN-CONTAINING BA-RELATED"/>
    <property type="match status" value="1"/>
</dbReference>
<evidence type="ECO:0000313" key="2">
    <source>
        <dbReference type="EMBL" id="KAF2657644.1"/>
    </source>
</evidence>
<dbReference type="CDD" id="cd07067">
    <property type="entry name" value="HP_PGM_like"/>
    <property type="match status" value="1"/>
</dbReference>
<sequence length="402" mass="45899">MPVEKLIVIRHAETADVAPPFTVGTAESPTGNPADVVLSNNGLAQARDTAVELLHLGRPIDAIYCSPAWQSLETVQAILALQGTQYGKIPKVLVEPGLRDWQDLDDVELLCVGQHHVLKPTRPSELKEHFDFAMRGYKFLLVPPHRGWKLELHRTLLMRAKFTIDAITYQSNAVGDVQTILIVTHAPVVLALSRMMTQRKLPQVQDSYDDEEYWAKIWKHCNKLSEYIIYRDDHNAGFCSITEFDKTGRKWSMTRNGDQSHLTTRRGRPWRFRPTQWQNRHEPNPVLSTVLWFSDGYWGLKSTKDAIVGAWLAFVYDCRAQRDRWRSNPYRLPAWVYLFMTLCLGVSATLLAMVVPRYIRETVHNGDHAAIADLLGKIATALPLFVTFTLFWFPPIQAGGRR</sequence>
<keyword evidence="1" id="KW-0472">Membrane</keyword>
<keyword evidence="3" id="KW-1185">Reference proteome</keyword>
<dbReference type="InterPro" id="IPR013078">
    <property type="entry name" value="His_Pase_superF_clade-1"/>
</dbReference>
<dbReference type="Pfam" id="PF00300">
    <property type="entry name" value="His_Phos_1"/>
    <property type="match status" value="1"/>
</dbReference>
<evidence type="ECO:0000313" key="3">
    <source>
        <dbReference type="Proteomes" id="UP000799324"/>
    </source>
</evidence>
<accession>A0A6A6TG92</accession>
<reference evidence="2" key="1">
    <citation type="journal article" date="2020" name="Stud. Mycol.">
        <title>101 Dothideomycetes genomes: a test case for predicting lifestyles and emergence of pathogens.</title>
        <authorList>
            <person name="Haridas S."/>
            <person name="Albert R."/>
            <person name="Binder M."/>
            <person name="Bloem J."/>
            <person name="Labutti K."/>
            <person name="Salamov A."/>
            <person name="Andreopoulos B."/>
            <person name="Baker S."/>
            <person name="Barry K."/>
            <person name="Bills G."/>
            <person name="Bluhm B."/>
            <person name="Cannon C."/>
            <person name="Castanera R."/>
            <person name="Culley D."/>
            <person name="Daum C."/>
            <person name="Ezra D."/>
            <person name="Gonzalez J."/>
            <person name="Henrissat B."/>
            <person name="Kuo A."/>
            <person name="Liang C."/>
            <person name="Lipzen A."/>
            <person name="Lutzoni F."/>
            <person name="Magnuson J."/>
            <person name="Mondo S."/>
            <person name="Nolan M."/>
            <person name="Ohm R."/>
            <person name="Pangilinan J."/>
            <person name="Park H.-J."/>
            <person name="Ramirez L."/>
            <person name="Alfaro M."/>
            <person name="Sun H."/>
            <person name="Tritt A."/>
            <person name="Yoshinaga Y."/>
            <person name="Zwiers L.-H."/>
            <person name="Turgeon B."/>
            <person name="Goodwin S."/>
            <person name="Spatafora J."/>
            <person name="Crous P."/>
            <person name="Grigoriev I."/>
        </authorList>
    </citation>
    <scope>NUCLEOTIDE SEQUENCE</scope>
    <source>
        <strain evidence="2">CBS 122681</strain>
    </source>
</reference>
<organism evidence="2 3">
    <name type="scientific">Lophiostoma macrostomum CBS 122681</name>
    <dbReference type="NCBI Taxonomy" id="1314788"/>
    <lineage>
        <taxon>Eukaryota</taxon>
        <taxon>Fungi</taxon>
        <taxon>Dikarya</taxon>
        <taxon>Ascomycota</taxon>
        <taxon>Pezizomycotina</taxon>
        <taxon>Dothideomycetes</taxon>
        <taxon>Pleosporomycetidae</taxon>
        <taxon>Pleosporales</taxon>
        <taxon>Lophiostomataceae</taxon>
        <taxon>Lophiostoma</taxon>
    </lineage>
</organism>